<accession>A0A413JZ77</accession>
<dbReference type="Proteomes" id="UP000284614">
    <property type="component" value="Unassembled WGS sequence"/>
</dbReference>
<comment type="caution">
    <text evidence="1">The sequence shown here is derived from an EMBL/GenBank/DDBJ whole genome shotgun (WGS) entry which is preliminary data.</text>
</comment>
<evidence type="ECO:0000313" key="2">
    <source>
        <dbReference type="Proteomes" id="UP000284614"/>
    </source>
</evidence>
<name>A0A413JZ77_BACFG</name>
<organism evidence="1 2">
    <name type="scientific">Bacteroides fragilis</name>
    <dbReference type="NCBI Taxonomy" id="817"/>
    <lineage>
        <taxon>Bacteria</taxon>
        <taxon>Pseudomonadati</taxon>
        <taxon>Bacteroidota</taxon>
        <taxon>Bacteroidia</taxon>
        <taxon>Bacteroidales</taxon>
        <taxon>Bacteroidaceae</taxon>
        <taxon>Bacteroides</taxon>
    </lineage>
</organism>
<dbReference type="EMBL" id="QSDG01000008">
    <property type="protein sequence ID" value="RGY68845.1"/>
    <property type="molecule type" value="Genomic_DNA"/>
</dbReference>
<evidence type="ECO:0000313" key="1">
    <source>
        <dbReference type="EMBL" id="RGY68845.1"/>
    </source>
</evidence>
<reference evidence="1 2" key="1">
    <citation type="submission" date="2018-08" db="EMBL/GenBank/DDBJ databases">
        <title>A genome reference for cultivated species of the human gut microbiota.</title>
        <authorList>
            <person name="Zou Y."/>
            <person name="Xue W."/>
            <person name="Luo G."/>
        </authorList>
    </citation>
    <scope>NUCLEOTIDE SEQUENCE [LARGE SCALE GENOMIC DNA]</scope>
    <source>
        <strain evidence="1 2">OF01-1</strain>
    </source>
</reference>
<gene>
    <name evidence="1" type="ORF">DXA27_10975</name>
</gene>
<proteinExistence type="predicted"/>
<sequence>MLDRYQEILQAAKDITFSKRTAQKLVGGQRRLERLVAQNKIRALKTTPAQNGRWECNAADVLRHTVLTTKYASVC</sequence>
<protein>
    <submittedName>
        <fullName evidence="1">Uncharacterized protein</fullName>
    </submittedName>
</protein>
<dbReference type="AlphaFoldDB" id="A0A413JZ77"/>